<dbReference type="CDD" id="cd00093">
    <property type="entry name" value="HTH_XRE"/>
    <property type="match status" value="1"/>
</dbReference>
<dbReference type="PIRSF" id="PIRSF019251">
    <property type="entry name" value="Rv0465c"/>
    <property type="match status" value="1"/>
</dbReference>
<dbReference type="InterPro" id="IPR010359">
    <property type="entry name" value="IrrE_HExxH"/>
</dbReference>
<evidence type="ECO:0000313" key="9">
    <source>
        <dbReference type="Proteomes" id="UP000594905"/>
    </source>
</evidence>
<protein>
    <submittedName>
        <fullName evidence="6">DUF2083 domain-containing protein</fullName>
    </submittedName>
    <submittedName>
        <fullName evidence="7">HTH-type transcriptional regulator</fullName>
    </submittedName>
</protein>
<sequence>MTKHYAGARIHALRKERGLTQAAMAKQLGLSTSYLNQLENDQRPLTVTVLMQLTQRFDVDPTYFSPVKDVRTISDLRAIFPQAPESTISEIAARYPELMPELVDIARRVPDSRPAGSYEVVRDFFYDANNYIHELDVLAEELSGRLGDSLFRLTQLSTLLDHELGVQVRFRAAGPHLRRHYDPETRQLDLQDGLTDAQLCFQMALQYCLLAYREVMDNLVSELADADSRDLATYGLAQYFAAAVTMPYTAFLEQAEDFRYDVERLATAFGTSFEATAQRLATLQRPGAQGVPFFFIRTDRAGNISKRQSATSFHFSRSGGSCPLWVVHRAFETPNRITRQVATMPDGHSYLWIARHIQGQVQPFGTPRKEFSVGLGCDISQAHRLIYSDALNLNPAAATPIGPGCTTCPRSVCPQRAFPQSGVEAHHDLNASPNGLHI</sequence>
<dbReference type="Proteomes" id="UP000249264">
    <property type="component" value="Chromosome 1"/>
</dbReference>
<dbReference type="InterPro" id="IPR018653">
    <property type="entry name" value="ScfR_C"/>
</dbReference>
<comment type="similarity">
    <text evidence="1">Belongs to the short-chain fatty acyl-CoA assimilation regulator (ScfR) family.</text>
</comment>
<evidence type="ECO:0000313" key="7">
    <source>
        <dbReference type="EMBL" id="SQI00685.1"/>
    </source>
</evidence>
<feature type="domain" description="HTH cro/C1-type" evidence="5">
    <location>
        <begin position="10"/>
        <end position="64"/>
    </location>
</feature>
<evidence type="ECO:0000256" key="2">
    <source>
        <dbReference type="ARBA" id="ARBA00023015"/>
    </source>
</evidence>
<evidence type="ECO:0000256" key="4">
    <source>
        <dbReference type="ARBA" id="ARBA00023163"/>
    </source>
</evidence>
<dbReference type="SMART" id="SM00530">
    <property type="entry name" value="HTH_XRE"/>
    <property type="match status" value="1"/>
</dbReference>
<proteinExistence type="inferred from homology"/>
<gene>
    <name evidence="6" type="ORF">I6G51_04505</name>
    <name evidence="7" type="ORF">NCTC10288_02003</name>
</gene>
<dbReference type="Pfam" id="PF06114">
    <property type="entry name" value="Peptidase_M78"/>
    <property type="match status" value="1"/>
</dbReference>
<keyword evidence="4" id="KW-0804">Transcription</keyword>
<evidence type="ECO:0000259" key="5">
    <source>
        <dbReference type="PROSITE" id="PS50943"/>
    </source>
</evidence>
<dbReference type="GO" id="GO:0005829">
    <property type="term" value="C:cytosol"/>
    <property type="evidence" value="ECO:0007669"/>
    <property type="project" value="TreeGrafter"/>
</dbReference>
<dbReference type="PANTHER" id="PTHR46797">
    <property type="entry name" value="HTH-TYPE TRANSCRIPTIONAL REGULATOR"/>
    <property type="match status" value="1"/>
</dbReference>
<dbReference type="EMBL" id="CP065689">
    <property type="protein sequence ID" value="QPS60463.1"/>
    <property type="molecule type" value="Genomic_DNA"/>
</dbReference>
<keyword evidence="2" id="KW-0805">Transcription regulation</keyword>
<dbReference type="EMBL" id="LS483460">
    <property type="protein sequence ID" value="SQI00685.1"/>
    <property type="molecule type" value="Genomic_DNA"/>
</dbReference>
<evidence type="ECO:0000256" key="3">
    <source>
        <dbReference type="ARBA" id="ARBA00023125"/>
    </source>
</evidence>
<dbReference type="OrthoDB" id="9810578at2"/>
<dbReference type="GO" id="GO:0003677">
    <property type="term" value="F:DNA binding"/>
    <property type="evidence" value="ECO:0007669"/>
    <property type="project" value="UniProtKB-KW"/>
</dbReference>
<dbReference type="InterPro" id="IPR050807">
    <property type="entry name" value="TransReg_Diox_bact_type"/>
</dbReference>
<dbReference type="Pfam" id="PF01381">
    <property type="entry name" value="HTH_3"/>
    <property type="match status" value="1"/>
</dbReference>
<reference evidence="7 8" key="1">
    <citation type="submission" date="2018-06" db="EMBL/GenBank/DDBJ databases">
        <authorList>
            <consortium name="Pathogen Informatics"/>
            <person name="Doyle S."/>
        </authorList>
    </citation>
    <scope>NUCLEOTIDE SEQUENCE [LARGE SCALE GENOMIC DNA]</scope>
    <source>
        <strain evidence="7 8">NCTC10288</strain>
    </source>
</reference>
<dbReference type="AlphaFoldDB" id="A0A2X4UDS6"/>
<dbReference type="GO" id="GO:0003700">
    <property type="term" value="F:DNA-binding transcription factor activity"/>
    <property type="evidence" value="ECO:0007669"/>
    <property type="project" value="TreeGrafter"/>
</dbReference>
<dbReference type="Pfam" id="PF09856">
    <property type="entry name" value="ScfRs"/>
    <property type="match status" value="1"/>
</dbReference>
<evidence type="ECO:0000313" key="8">
    <source>
        <dbReference type="Proteomes" id="UP000249264"/>
    </source>
</evidence>
<evidence type="ECO:0000313" key="6">
    <source>
        <dbReference type="EMBL" id="QPS60463.1"/>
    </source>
</evidence>
<dbReference type="InterPro" id="IPR010982">
    <property type="entry name" value="Lambda_DNA-bd_dom_sf"/>
</dbReference>
<dbReference type="KEGG" id="cmin:NCTC10288_02003"/>
<keyword evidence="3" id="KW-0238">DNA-binding</keyword>
<dbReference type="PROSITE" id="PS50943">
    <property type="entry name" value="HTH_CROC1"/>
    <property type="match status" value="1"/>
</dbReference>
<keyword evidence="9" id="KW-1185">Reference proteome</keyword>
<accession>A0A2X4UDS6</accession>
<dbReference type="STRING" id="38301.NX84_03835"/>
<dbReference type="RefSeq" id="WP_039673954.1">
    <property type="nucleotide sequence ID" value="NZ_CP065689.1"/>
</dbReference>
<name>A0A2X4UDS6_9CORY</name>
<evidence type="ECO:0000256" key="1">
    <source>
        <dbReference type="ARBA" id="ARBA00007227"/>
    </source>
</evidence>
<dbReference type="InterPro" id="IPR026281">
    <property type="entry name" value="HTH_RamB"/>
</dbReference>
<dbReference type="InterPro" id="IPR001387">
    <property type="entry name" value="Cro/C1-type_HTH"/>
</dbReference>
<dbReference type="SUPFAM" id="SSF47413">
    <property type="entry name" value="lambda repressor-like DNA-binding domains"/>
    <property type="match status" value="1"/>
</dbReference>
<dbReference type="PANTHER" id="PTHR46797:SF23">
    <property type="entry name" value="HTH-TYPE TRANSCRIPTIONAL REGULATOR SUTR"/>
    <property type="match status" value="1"/>
</dbReference>
<dbReference type="Proteomes" id="UP000594905">
    <property type="component" value="Chromosome"/>
</dbReference>
<dbReference type="GeneID" id="70783877"/>
<organism evidence="7 8">
    <name type="scientific">Corynebacterium minutissimum</name>
    <dbReference type="NCBI Taxonomy" id="38301"/>
    <lineage>
        <taxon>Bacteria</taxon>
        <taxon>Bacillati</taxon>
        <taxon>Actinomycetota</taxon>
        <taxon>Actinomycetes</taxon>
        <taxon>Mycobacteriales</taxon>
        <taxon>Corynebacteriaceae</taxon>
        <taxon>Corynebacterium</taxon>
    </lineage>
</organism>
<reference evidence="6 9" key="2">
    <citation type="submission" date="2020-12" db="EMBL/GenBank/DDBJ databases">
        <title>FDA dAtabase for Regulatory Grade micrObial Sequences (FDA-ARGOS): Supporting development and validation of Infectious Disease Dx tests.</title>
        <authorList>
            <person name="Sproer C."/>
            <person name="Gronow S."/>
            <person name="Severitt S."/>
            <person name="Schroder I."/>
            <person name="Tallon L."/>
            <person name="Sadzewicz L."/>
            <person name="Zhao X."/>
            <person name="Boylan J."/>
            <person name="Ott S."/>
            <person name="Bowen H."/>
            <person name="Vavikolanu K."/>
            <person name="Mehta A."/>
            <person name="Aluvathingal J."/>
            <person name="Nadendla S."/>
            <person name="Lowell S."/>
            <person name="Myers T."/>
            <person name="Yan Y."/>
            <person name="Sichtig H."/>
        </authorList>
    </citation>
    <scope>NUCLEOTIDE SEQUENCE [LARGE SCALE GENOMIC DNA]</scope>
    <source>
        <strain evidence="6 9">FDAARGOS_894</strain>
    </source>
</reference>
<dbReference type="Gene3D" id="1.10.260.40">
    <property type="entry name" value="lambda repressor-like DNA-binding domains"/>
    <property type="match status" value="1"/>
</dbReference>